<organism evidence="3 4">
    <name type="scientific">Conidiobolus coronatus (strain ATCC 28846 / CBS 209.66 / NRRL 28638)</name>
    <name type="common">Delacroixia coronata</name>
    <dbReference type="NCBI Taxonomy" id="796925"/>
    <lineage>
        <taxon>Eukaryota</taxon>
        <taxon>Fungi</taxon>
        <taxon>Fungi incertae sedis</taxon>
        <taxon>Zoopagomycota</taxon>
        <taxon>Entomophthoromycotina</taxon>
        <taxon>Entomophthoromycetes</taxon>
        <taxon>Entomophthorales</taxon>
        <taxon>Ancylistaceae</taxon>
        <taxon>Conidiobolus</taxon>
    </lineage>
</organism>
<dbReference type="CDD" id="cd16116">
    <property type="entry name" value="Ubl_Smt3_like"/>
    <property type="match status" value="1"/>
</dbReference>
<dbReference type="STRING" id="796925.A0A137NXX8"/>
<dbReference type="InterPro" id="IPR000626">
    <property type="entry name" value="Ubiquitin-like_dom"/>
</dbReference>
<accession>A0A137NXX8</accession>
<feature type="compositionally biased region" description="Polar residues" evidence="1">
    <location>
        <begin position="1"/>
        <end position="15"/>
    </location>
</feature>
<reference evidence="3 4" key="1">
    <citation type="journal article" date="2015" name="Genome Biol. Evol.">
        <title>Phylogenomic analyses indicate that early fungi evolved digesting cell walls of algal ancestors of land plants.</title>
        <authorList>
            <person name="Chang Y."/>
            <person name="Wang S."/>
            <person name="Sekimoto S."/>
            <person name="Aerts A.L."/>
            <person name="Choi C."/>
            <person name="Clum A."/>
            <person name="LaButti K.M."/>
            <person name="Lindquist E.A."/>
            <person name="Yee Ngan C."/>
            <person name="Ohm R.A."/>
            <person name="Salamov A.A."/>
            <person name="Grigoriev I.V."/>
            <person name="Spatafora J.W."/>
            <person name="Berbee M.L."/>
        </authorList>
    </citation>
    <scope>NUCLEOTIDE SEQUENCE [LARGE SCALE GENOMIC DNA]</scope>
    <source>
        <strain evidence="3 4">NRRL 28638</strain>
    </source>
</reference>
<dbReference type="PROSITE" id="PS50053">
    <property type="entry name" value="UBIQUITIN_2"/>
    <property type="match status" value="1"/>
</dbReference>
<dbReference type="AlphaFoldDB" id="A0A137NXX8"/>
<gene>
    <name evidence="3" type="ORF">CONCODRAFT_42723</name>
</gene>
<dbReference type="SUPFAM" id="SSF54236">
    <property type="entry name" value="Ubiquitin-like"/>
    <property type="match status" value="1"/>
</dbReference>
<sequence>MSDQPNNNENLNQKMDQQETKPAVNPEHINIKVVDSESTEVAFKIKRSTPLKKLMDAYCDKQGKSPSSVRFLYDGDRVQPADTPASLGMEDQDTIDVMVEQVGGACY</sequence>
<feature type="domain" description="Ubiquitin-like" evidence="2">
    <location>
        <begin position="27"/>
        <end position="104"/>
    </location>
</feature>
<dbReference type="Proteomes" id="UP000070444">
    <property type="component" value="Unassembled WGS sequence"/>
</dbReference>
<dbReference type="EMBL" id="KQ964628">
    <property type="protein sequence ID" value="KXN67562.1"/>
    <property type="molecule type" value="Genomic_DNA"/>
</dbReference>
<dbReference type="InterPro" id="IPR022617">
    <property type="entry name" value="Rad60/SUMO-like_dom"/>
</dbReference>
<dbReference type="OMA" id="MKIYCAR"/>
<evidence type="ECO:0000313" key="4">
    <source>
        <dbReference type="Proteomes" id="UP000070444"/>
    </source>
</evidence>
<feature type="region of interest" description="Disordered" evidence="1">
    <location>
        <begin position="1"/>
        <end position="27"/>
    </location>
</feature>
<protein>
    <submittedName>
        <fullName evidence="3">Putative ubiquitin</fullName>
    </submittedName>
</protein>
<dbReference type="Pfam" id="PF11976">
    <property type="entry name" value="Rad60-SLD"/>
    <property type="match status" value="1"/>
</dbReference>
<dbReference type="Gene3D" id="3.10.20.90">
    <property type="entry name" value="Phosphatidylinositol 3-kinase Catalytic Subunit, Chain A, domain 1"/>
    <property type="match status" value="1"/>
</dbReference>
<evidence type="ECO:0000256" key="1">
    <source>
        <dbReference type="SAM" id="MobiDB-lite"/>
    </source>
</evidence>
<keyword evidence="4" id="KW-1185">Reference proteome</keyword>
<proteinExistence type="predicted"/>
<dbReference type="OrthoDB" id="442921at2759"/>
<evidence type="ECO:0000313" key="3">
    <source>
        <dbReference type="EMBL" id="KXN67562.1"/>
    </source>
</evidence>
<evidence type="ECO:0000259" key="2">
    <source>
        <dbReference type="PROSITE" id="PS50053"/>
    </source>
</evidence>
<dbReference type="InterPro" id="IPR029071">
    <property type="entry name" value="Ubiquitin-like_domsf"/>
</dbReference>
<dbReference type="FunFam" id="3.10.20.90:FF:000202">
    <property type="entry name" value="Small ubiquitin-related modifier I"/>
    <property type="match status" value="1"/>
</dbReference>
<dbReference type="SMART" id="SM00213">
    <property type="entry name" value="UBQ"/>
    <property type="match status" value="1"/>
</dbReference>
<dbReference type="PANTHER" id="PTHR10562">
    <property type="entry name" value="SMALL UBIQUITIN-RELATED MODIFIER"/>
    <property type="match status" value="1"/>
</dbReference>
<name>A0A137NXX8_CONC2</name>